<evidence type="ECO:0000313" key="2">
    <source>
        <dbReference type="EMBL" id="TWH82517.1"/>
    </source>
</evidence>
<accession>A0A562JH20</accession>
<evidence type="ECO:0000256" key="1">
    <source>
        <dbReference type="SAM" id="Coils"/>
    </source>
</evidence>
<dbReference type="RefSeq" id="WP_145080304.1">
    <property type="nucleotide sequence ID" value="NZ_JAYFNS010000006.1"/>
</dbReference>
<protein>
    <submittedName>
        <fullName evidence="2">Uncharacterized protein</fullName>
    </submittedName>
</protein>
<dbReference type="EMBL" id="VLKH01000002">
    <property type="protein sequence ID" value="TWH82517.1"/>
    <property type="molecule type" value="Genomic_DNA"/>
</dbReference>
<dbReference type="Proteomes" id="UP000315343">
    <property type="component" value="Unassembled WGS sequence"/>
</dbReference>
<keyword evidence="3" id="KW-1185">Reference proteome</keyword>
<organism evidence="2 3">
    <name type="scientific">Sedimentibacter saalensis</name>
    <dbReference type="NCBI Taxonomy" id="130788"/>
    <lineage>
        <taxon>Bacteria</taxon>
        <taxon>Bacillati</taxon>
        <taxon>Bacillota</taxon>
        <taxon>Tissierellia</taxon>
        <taxon>Sedimentibacter</taxon>
    </lineage>
</organism>
<dbReference type="AlphaFoldDB" id="A0A562JH20"/>
<evidence type="ECO:0000313" key="3">
    <source>
        <dbReference type="Proteomes" id="UP000315343"/>
    </source>
</evidence>
<sequence length="105" mass="12220">MNEIINQIIEIDSLAFENKTKNENFLLKKKQEYESTLSSYKNDKLEEAKKRAQQLADEADAYVAETDKAEKERIIKISADIDKNYKKAEKSLVEEIFNKLFVLEG</sequence>
<keyword evidence="1" id="KW-0175">Coiled coil</keyword>
<proteinExistence type="predicted"/>
<feature type="coiled-coil region" evidence="1">
    <location>
        <begin position="42"/>
        <end position="72"/>
    </location>
</feature>
<name>A0A562JH20_9FIRM</name>
<comment type="caution">
    <text evidence="2">The sequence shown here is derived from an EMBL/GenBank/DDBJ whole genome shotgun (WGS) entry which is preliminary data.</text>
</comment>
<gene>
    <name evidence="2" type="ORF">LY60_00817</name>
</gene>
<reference evidence="2 3" key="1">
    <citation type="submission" date="2019-07" db="EMBL/GenBank/DDBJ databases">
        <title>Genomic Encyclopedia of Type Strains, Phase I: the one thousand microbial genomes (KMG-I) project.</title>
        <authorList>
            <person name="Kyrpides N."/>
        </authorList>
    </citation>
    <scope>NUCLEOTIDE SEQUENCE [LARGE SCALE GENOMIC DNA]</scope>
    <source>
        <strain evidence="2 3">DSM 13558</strain>
    </source>
</reference>